<evidence type="ECO:0000256" key="1">
    <source>
        <dbReference type="ARBA" id="ARBA00008891"/>
    </source>
</evidence>
<reference evidence="6 7" key="1">
    <citation type="submission" date="2016-10" db="EMBL/GenBank/DDBJ databases">
        <authorList>
            <person name="Varghese N."/>
            <person name="Submissions S."/>
        </authorList>
    </citation>
    <scope>NUCLEOTIDE SEQUENCE [LARGE SCALE GENOMIC DNA]</scope>
    <source>
        <strain evidence="6 7">CGMCC 1.12102</strain>
    </source>
</reference>
<evidence type="ECO:0000256" key="4">
    <source>
        <dbReference type="SAM" id="SignalP"/>
    </source>
</evidence>
<dbReference type="Gene3D" id="2.160.20.10">
    <property type="entry name" value="Single-stranded right-handed beta-helix, Pectin lyase-like"/>
    <property type="match status" value="1"/>
</dbReference>
<dbReference type="SUPFAM" id="SSF51126">
    <property type="entry name" value="Pectin lyase-like"/>
    <property type="match status" value="1"/>
</dbReference>
<accession>A0A1G4XZP7</accession>
<evidence type="ECO:0000313" key="6">
    <source>
        <dbReference type="EMBL" id="SCX46751.1"/>
    </source>
</evidence>
<feature type="chain" id="PRO_5032606769" evidence="4">
    <location>
        <begin position="25"/>
        <end position="362"/>
    </location>
</feature>
<dbReference type="PANTHER" id="PTHR31321:SF57">
    <property type="entry name" value="PECTINESTERASE 53-RELATED"/>
    <property type="match status" value="1"/>
</dbReference>
<comment type="similarity">
    <text evidence="1">Belongs to the pectinesterase family.</text>
</comment>
<dbReference type="GO" id="GO:0030599">
    <property type="term" value="F:pectinesterase activity"/>
    <property type="evidence" value="ECO:0007669"/>
    <property type="project" value="InterPro"/>
</dbReference>
<keyword evidence="3" id="KW-0063">Aspartyl esterase</keyword>
<gene>
    <name evidence="6" type="ORF">SAMN02927897_01686</name>
</gene>
<dbReference type="InterPro" id="IPR012334">
    <property type="entry name" value="Pectin_lyas_fold"/>
</dbReference>
<keyword evidence="2" id="KW-0378">Hydrolase</keyword>
<dbReference type="EMBL" id="FMUI01000004">
    <property type="protein sequence ID" value="SCX46751.1"/>
    <property type="molecule type" value="Genomic_DNA"/>
</dbReference>
<evidence type="ECO:0000256" key="3">
    <source>
        <dbReference type="ARBA" id="ARBA00023085"/>
    </source>
</evidence>
<organism evidence="6 7">
    <name type="scientific">Kosakonia sacchari</name>
    <dbReference type="NCBI Taxonomy" id="1158459"/>
    <lineage>
        <taxon>Bacteria</taxon>
        <taxon>Pseudomonadati</taxon>
        <taxon>Pseudomonadota</taxon>
        <taxon>Gammaproteobacteria</taxon>
        <taxon>Enterobacterales</taxon>
        <taxon>Enterobacteriaceae</taxon>
        <taxon>Kosakonia</taxon>
    </lineage>
</organism>
<dbReference type="PANTHER" id="PTHR31321">
    <property type="entry name" value="ACYL-COA THIOESTER HYDROLASE YBHC-RELATED"/>
    <property type="match status" value="1"/>
</dbReference>
<proteinExistence type="inferred from homology"/>
<dbReference type="GeneID" id="23844816"/>
<dbReference type="InterPro" id="IPR000070">
    <property type="entry name" value="Pectinesterase_cat"/>
</dbReference>
<dbReference type="RefSeq" id="WP_017457511.1">
    <property type="nucleotide sequence ID" value="NZ_FMUI01000004.1"/>
</dbReference>
<evidence type="ECO:0000313" key="7">
    <source>
        <dbReference type="Proteomes" id="UP000183569"/>
    </source>
</evidence>
<evidence type="ECO:0000256" key="2">
    <source>
        <dbReference type="ARBA" id="ARBA00022801"/>
    </source>
</evidence>
<dbReference type="GO" id="GO:0009279">
    <property type="term" value="C:cell outer membrane"/>
    <property type="evidence" value="ECO:0007669"/>
    <property type="project" value="TreeGrafter"/>
</dbReference>
<comment type="caution">
    <text evidence="6">The sequence shown here is derived from an EMBL/GenBank/DDBJ whole genome shotgun (WGS) entry which is preliminary data.</text>
</comment>
<name>A0A1G4XZP7_9ENTR</name>
<dbReference type="Proteomes" id="UP000183569">
    <property type="component" value="Unassembled WGS sequence"/>
</dbReference>
<evidence type="ECO:0000259" key="5">
    <source>
        <dbReference type="Pfam" id="PF01095"/>
    </source>
</evidence>
<dbReference type="Pfam" id="PF01095">
    <property type="entry name" value="Pectinesterase"/>
    <property type="match status" value="1"/>
</dbReference>
<feature type="signal peptide" evidence="4">
    <location>
        <begin position="1"/>
        <end position="24"/>
    </location>
</feature>
<feature type="domain" description="Pectinesterase catalytic" evidence="5">
    <location>
        <begin position="31"/>
        <end position="333"/>
    </location>
</feature>
<dbReference type="GO" id="GO:0042545">
    <property type="term" value="P:cell wall modification"/>
    <property type="evidence" value="ECO:0007669"/>
    <property type="project" value="InterPro"/>
</dbReference>
<dbReference type="InterPro" id="IPR011050">
    <property type="entry name" value="Pectin_lyase_fold/virulence"/>
</dbReference>
<protein>
    <submittedName>
        <fullName evidence="6">Pectinesterase</fullName>
    </submittedName>
</protein>
<sequence length="362" mass="39568">MKTLNYSLRYSALLLACISVSAQASEWNAVVSTAPQAGEFATISQALAAAPDSGTPWRILVKEGRWNERLVIEKPVTLVGQSREQTQIEANTPAGALGSDGQKLGTGRTSTVEVRASGVTIENLTIRNSFDFPANAALPDGDAKKLKDTQAVALMVSENVDKARFRHVRLEGYQDTFYSKSGSRSYFTDCEVSGHVDFIFGPGIAVFDRCEIIARNRSDIAPPYGYITAPATQADEKFGLLIINSKLSKEAGVPEKSFALGRPWHPTTQFSDGRYADPNAIGLAAFINCEIDDHIYGWDKMSGKDKAGEKIWFYPQDSRFYEFDNRGPGAGQGGEKYQLSKAEAAHYNPVAIFSGWDKALLE</sequence>
<keyword evidence="4" id="KW-0732">Signal</keyword>
<dbReference type="AlphaFoldDB" id="A0A1G4XZP7"/>